<protein>
    <submittedName>
        <fullName evidence="1">Uncharacterized protein</fullName>
    </submittedName>
</protein>
<name>A0A922HV05_DERFA</name>
<accession>A0A922HV05</accession>
<evidence type="ECO:0000313" key="2">
    <source>
        <dbReference type="Proteomes" id="UP000790347"/>
    </source>
</evidence>
<proteinExistence type="predicted"/>
<evidence type="ECO:0000313" key="1">
    <source>
        <dbReference type="EMBL" id="KAH9511535.1"/>
    </source>
</evidence>
<reference evidence="1" key="1">
    <citation type="submission" date="2013-05" db="EMBL/GenBank/DDBJ databases">
        <authorList>
            <person name="Yim A.K.Y."/>
            <person name="Chan T.F."/>
            <person name="Ji K.M."/>
            <person name="Liu X.Y."/>
            <person name="Zhou J.W."/>
            <person name="Li R.Q."/>
            <person name="Yang K.Y."/>
            <person name="Li J."/>
            <person name="Li M."/>
            <person name="Law P.T.W."/>
            <person name="Wu Y.L."/>
            <person name="Cai Z.L."/>
            <person name="Qin H."/>
            <person name="Bao Y."/>
            <person name="Leung R.K.K."/>
            <person name="Ng P.K.S."/>
            <person name="Zou J."/>
            <person name="Zhong X.J."/>
            <person name="Ran P.X."/>
            <person name="Zhong N.S."/>
            <person name="Liu Z.G."/>
            <person name="Tsui S.K.W."/>
        </authorList>
    </citation>
    <scope>NUCLEOTIDE SEQUENCE</scope>
    <source>
        <strain evidence="1">Derf</strain>
        <tissue evidence="1">Whole organism</tissue>
    </source>
</reference>
<dbReference type="AlphaFoldDB" id="A0A922HV05"/>
<gene>
    <name evidence="1" type="ORF">DERF_009987</name>
</gene>
<keyword evidence="2" id="KW-1185">Reference proteome</keyword>
<comment type="caution">
    <text evidence="1">The sequence shown here is derived from an EMBL/GenBank/DDBJ whole genome shotgun (WGS) entry which is preliminary data.</text>
</comment>
<sequence>MRKPKKNAIIEPNKYNLILQTNKYIIPKSGKKIQIPPNTNHRRNCLNLINDDDRKLFRVTRLFIGTDIETNDNYLFR</sequence>
<organism evidence="1 2">
    <name type="scientific">Dermatophagoides farinae</name>
    <name type="common">American house dust mite</name>
    <dbReference type="NCBI Taxonomy" id="6954"/>
    <lineage>
        <taxon>Eukaryota</taxon>
        <taxon>Metazoa</taxon>
        <taxon>Ecdysozoa</taxon>
        <taxon>Arthropoda</taxon>
        <taxon>Chelicerata</taxon>
        <taxon>Arachnida</taxon>
        <taxon>Acari</taxon>
        <taxon>Acariformes</taxon>
        <taxon>Sarcoptiformes</taxon>
        <taxon>Astigmata</taxon>
        <taxon>Psoroptidia</taxon>
        <taxon>Analgoidea</taxon>
        <taxon>Pyroglyphidae</taxon>
        <taxon>Dermatophagoidinae</taxon>
        <taxon>Dermatophagoides</taxon>
    </lineage>
</organism>
<dbReference type="EMBL" id="ASGP02000004">
    <property type="protein sequence ID" value="KAH9511535.1"/>
    <property type="molecule type" value="Genomic_DNA"/>
</dbReference>
<reference evidence="1" key="2">
    <citation type="journal article" date="2022" name="Res Sq">
        <title>Comparative Genomics Reveals Insights into the Divergent Evolution of Astigmatic Mites and Household Pest Adaptations.</title>
        <authorList>
            <person name="Xiong Q."/>
            <person name="Wan A.T.-Y."/>
            <person name="Liu X.-Y."/>
            <person name="Fung C.S.-H."/>
            <person name="Xiao X."/>
            <person name="Malainual N."/>
            <person name="Hou J."/>
            <person name="Wang L."/>
            <person name="Wang M."/>
            <person name="Yang K."/>
            <person name="Cui Y."/>
            <person name="Leung E."/>
            <person name="Nong W."/>
            <person name="Shin S.-K."/>
            <person name="Au S."/>
            <person name="Jeong K.Y."/>
            <person name="Chew F.T."/>
            <person name="Hui J."/>
            <person name="Leung T.F."/>
            <person name="Tungtrongchitr A."/>
            <person name="Zhong N."/>
            <person name="Liu Z."/>
            <person name="Tsui S."/>
        </authorList>
    </citation>
    <scope>NUCLEOTIDE SEQUENCE</scope>
    <source>
        <strain evidence="1">Derf</strain>
        <tissue evidence="1">Whole organism</tissue>
    </source>
</reference>
<dbReference type="Proteomes" id="UP000790347">
    <property type="component" value="Unassembled WGS sequence"/>
</dbReference>